<accession>A0A284QJY9</accession>
<evidence type="ECO:0000313" key="1">
    <source>
        <dbReference type="EMBL" id="SJK96771.1"/>
    </source>
</evidence>
<protein>
    <submittedName>
        <fullName evidence="1">Uncharacterized protein</fullName>
    </submittedName>
</protein>
<proteinExistence type="predicted"/>
<evidence type="ECO:0000313" key="2">
    <source>
        <dbReference type="Proteomes" id="UP000219338"/>
    </source>
</evidence>
<gene>
    <name evidence="1" type="ORF">ARMOST_00017</name>
</gene>
<reference evidence="2" key="1">
    <citation type="journal article" date="2017" name="Nat. Ecol. Evol.">
        <title>Genome expansion and lineage-specific genetic innovations in the forest pathogenic fungi Armillaria.</title>
        <authorList>
            <person name="Sipos G."/>
            <person name="Prasanna A.N."/>
            <person name="Walter M.C."/>
            <person name="O'Connor E."/>
            <person name="Balint B."/>
            <person name="Krizsan K."/>
            <person name="Kiss B."/>
            <person name="Hess J."/>
            <person name="Varga T."/>
            <person name="Slot J."/>
            <person name="Riley R."/>
            <person name="Boka B."/>
            <person name="Rigling D."/>
            <person name="Barry K."/>
            <person name="Lee J."/>
            <person name="Mihaltcheva S."/>
            <person name="LaButti K."/>
            <person name="Lipzen A."/>
            <person name="Waldron R."/>
            <person name="Moloney N.M."/>
            <person name="Sperisen C."/>
            <person name="Kredics L."/>
            <person name="Vagvoelgyi C."/>
            <person name="Patrignani A."/>
            <person name="Fitzpatrick D."/>
            <person name="Nagy I."/>
            <person name="Doyle S."/>
            <person name="Anderson J.B."/>
            <person name="Grigoriev I.V."/>
            <person name="Gueldener U."/>
            <person name="Muensterkoetter M."/>
            <person name="Nagy L.G."/>
        </authorList>
    </citation>
    <scope>NUCLEOTIDE SEQUENCE [LARGE SCALE GENOMIC DNA]</scope>
    <source>
        <strain evidence="2">C18/9</strain>
    </source>
</reference>
<dbReference type="EMBL" id="FUEG01000001">
    <property type="protein sequence ID" value="SJK96771.1"/>
    <property type="molecule type" value="Genomic_DNA"/>
</dbReference>
<dbReference type="Proteomes" id="UP000219338">
    <property type="component" value="Unassembled WGS sequence"/>
</dbReference>
<keyword evidence="2" id="KW-1185">Reference proteome</keyword>
<name>A0A284QJY9_ARMOS</name>
<dbReference type="AlphaFoldDB" id="A0A284QJY9"/>
<sequence length="103" mass="11991">MLCILPQRSGCENLFVFRCIFKLQLQSLALHLVLILVSKFDLVQAPNYIMRTSFGLRRRIEVWRARVWLTKSYPFKDSLPADALATSMCRNDSSMSAKESYER</sequence>
<organism evidence="1 2">
    <name type="scientific">Armillaria ostoyae</name>
    <name type="common">Armillaria root rot fungus</name>
    <dbReference type="NCBI Taxonomy" id="47428"/>
    <lineage>
        <taxon>Eukaryota</taxon>
        <taxon>Fungi</taxon>
        <taxon>Dikarya</taxon>
        <taxon>Basidiomycota</taxon>
        <taxon>Agaricomycotina</taxon>
        <taxon>Agaricomycetes</taxon>
        <taxon>Agaricomycetidae</taxon>
        <taxon>Agaricales</taxon>
        <taxon>Marasmiineae</taxon>
        <taxon>Physalacriaceae</taxon>
        <taxon>Armillaria</taxon>
    </lineage>
</organism>